<dbReference type="Proteomes" id="UP000220251">
    <property type="component" value="Unassembled WGS sequence"/>
</dbReference>
<keyword evidence="2" id="KW-1185">Reference proteome</keyword>
<evidence type="ECO:0000313" key="1">
    <source>
        <dbReference type="EMBL" id="CRX38829.1"/>
    </source>
</evidence>
<dbReference type="RefSeq" id="WP_158227839.1">
    <property type="nucleotide sequence ID" value="NZ_CWGJ01000025.1"/>
</dbReference>
<dbReference type="OrthoDB" id="21485at2"/>
<accession>A0A0H5DSQ4</accession>
<reference evidence="2" key="1">
    <citation type="submission" date="2015-06" db="EMBL/GenBank/DDBJ databases">
        <authorList>
            <person name="Bertelli C."/>
        </authorList>
    </citation>
    <scope>NUCLEOTIDE SEQUENCE [LARGE SCALE GENOMIC DNA]</scope>
    <source>
        <strain evidence="2">CRIB-30</strain>
    </source>
</reference>
<evidence type="ECO:0000313" key="2">
    <source>
        <dbReference type="Proteomes" id="UP000220251"/>
    </source>
</evidence>
<organism evidence="1 2">
    <name type="scientific">Estrella lausannensis</name>
    <dbReference type="NCBI Taxonomy" id="483423"/>
    <lineage>
        <taxon>Bacteria</taxon>
        <taxon>Pseudomonadati</taxon>
        <taxon>Chlamydiota</taxon>
        <taxon>Chlamydiia</taxon>
        <taxon>Parachlamydiales</taxon>
        <taxon>Candidatus Criblamydiaceae</taxon>
        <taxon>Estrella</taxon>
    </lineage>
</organism>
<proteinExistence type="predicted"/>
<dbReference type="AlphaFoldDB" id="A0A0H5DSQ4"/>
<dbReference type="EMBL" id="CWGJ01000025">
    <property type="protein sequence ID" value="CRX38829.1"/>
    <property type="molecule type" value="Genomic_DNA"/>
</dbReference>
<sequence length="65" mass="8027">MNDHEYLSVQQIAEDSRYPFSLGQLRHFLMLRHRNGLEKAIRKIGKRVYLRRDLFERWIEGQVRR</sequence>
<name>A0A0H5DSQ4_9BACT</name>
<gene>
    <name evidence="1" type="ORF">ELAC_1497</name>
</gene>
<protein>
    <submittedName>
        <fullName evidence="1">Uncharacterized protein</fullName>
    </submittedName>
</protein>